<dbReference type="Gene3D" id="3.30.420.40">
    <property type="match status" value="2"/>
</dbReference>
<feature type="binding site" evidence="1">
    <location>
        <begin position="10"/>
        <end position="17"/>
    </location>
    <ligand>
        <name>ATP</name>
        <dbReference type="ChEBI" id="CHEBI:30616"/>
    </ligand>
</feature>
<dbReference type="AlphaFoldDB" id="A0A7T4R1L5"/>
<dbReference type="EMBL" id="CP066167">
    <property type="protein sequence ID" value="QQD18789.1"/>
    <property type="molecule type" value="Genomic_DNA"/>
</dbReference>
<dbReference type="GO" id="GO:0016773">
    <property type="term" value="F:phosphotransferase activity, alcohol group as acceptor"/>
    <property type="evidence" value="ECO:0007669"/>
    <property type="project" value="UniProtKB-UniRule"/>
</dbReference>
<proteinExistence type="inferred from homology"/>
<keyword evidence="1" id="KW-0067">ATP-binding</keyword>
<keyword evidence="1 2" id="KW-0808">Transferase</keyword>
<dbReference type="HAMAP" id="MF_01270">
    <property type="entry name" value="AnhMurNAc_kinase"/>
    <property type="match status" value="1"/>
</dbReference>
<keyword evidence="1" id="KW-0547">Nucleotide-binding</keyword>
<keyword evidence="3" id="KW-1185">Reference proteome</keyword>
<dbReference type="Proteomes" id="UP000596063">
    <property type="component" value="Chromosome"/>
</dbReference>
<dbReference type="KEGG" id="snan:I6N98_02660"/>
<dbReference type="Pfam" id="PF03702">
    <property type="entry name" value="AnmK"/>
    <property type="match status" value="1"/>
</dbReference>
<dbReference type="GO" id="GO:0016301">
    <property type="term" value="F:kinase activity"/>
    <property type="evidence" value="ECO:0007669"/>
    <property type="project" value="UniProtKB-KW"/>
</dbReference>
<dbReference type="GO" id="GO:0006040">
    <property type="term" value="P:amino sugar metabolic process"/>
    <property type="evidence" value="ECO:0007669"/>
    <property type="project" value="InterPro"/>
</dbReference>
<reference evidence="2 3" key="1">
    <citation type="submission" date="2020-12" db="EMBL/GenBank/DDBJ databases">
        <authorList>
            <person name="Shan Y."/>
        </authorList>
    </citation>
    <scope>NUCLEOTIDE SEQUENCE [LARGE SCALE GENOMIC DNA]</scope>
    <source>
        <strain evidence="3">csc3.9</strain>
    </source>
</reference>
<name>A0A7T4R1L5_9GAMM</name>
<dbReference type="GO" id="GO:0097175">
    <property type="term" value="P:1,6-anhydro-N-acetyl-beta-muramic acid catabolic process"/>
    <property type="evidence" value="ECO:0007669"/>
    <property type="project" value="UniProtKB-UniRule"/>
</dbReference>
<accession>A0A7T4R1L5</accession>
<organism evidence="2 3">
    <name type="scientific">Spongiibacter nanhainus</name>
    <dbReference type="NCBI Taxonomy" id="2794344"/>
    <lineage>
        <taxon>Bacteria</taxon>
        <taxon>Pseudomonadati</taxon>
        <taxon>Pseudomonadota</taxon>
        <taxon>Gammaproteobacteria</taxon>
        <taxon>Cellvibrionales</taxon>
        <taxon>Spongiibacteraceae</taxon>
        <taxon>Spongiibacter</taxon>
    </lineage>
</organism>
<dbReference type="EC" id="2.7.1.170" evidence="1"/>
<dbReference type="SUPFAM" id="SSF53067">
    <property type="entry name" value="Actin-like ATPase domain"/>
    <property type="match status" value="1"/>
</dbReference>
<dbReference type="UniPathway" id="UPA00544"/>
<gene>
    <name evidence="1" type="primary">anmK</name>
    <name evidence="2" type="ORF">I6N98_02660</name>
</gene>
<dbReference type="PANTHER" id="PTHR30605">
    <property type="entry name" value="ANHYDRO-N-ACETYLMURAMIC ACID KINASE"/>
    <property type="match status" value="1"/>
</dbReference>
<sequence>MPRYVGLMSGTSLDAIDAALLNLDGGTLSLEAHHSHPIAPALRNELLALCEGTEGEIDRAGAADRQLGAALGEATLALLDKAGLQAPDITAIGSHGQTIRHRPPDAQRPHPNAFTLQIGDPSTIAEITGITTVADFRRRDIAAGGQGAPLVPAFHAAVFANPNRDRIVANIGGMANISVLPRDGAVRGCDTGPGNVLMDCWAQHHLGEPFDRDGNWAASGKVIPPLLDTLLADPFYKISGPKSTGREQFSLGGIQKLLRDFPGLAAEDVQATLLELTAVTLGDAISQQNLQQPEIYLCGGGAANSALRKRIAERVSPAAVDSTQALGLEPDWVEAAAFAWLAHATLNKLCGNVAAVTGAQGDRILGAIYPA</sequence>
<comment type="pathway">
    <text evidence="1">Cell wall biogenesis; peptidoglycan recycling.</text>
</comment>
<evidence type="ECO:0000313" key="2">
    <source>
        <dbReference type="EMBL" id="QQD18789.1"/>
    </source>
</evidence>
<keyword evidence="1 2" id="KW-0418">Kinase</keyword>
<evidence type="ECO:0000256" key="1">
    <source>
        <dbReference type="HAMAP-Rule" id="MF_01270"/>
    </source>
</evidence>
<dbReference type="GO" id="GO:0005524">
    <property type="term" value="F:ATP binding"/>
    <property type="evidence" value="ECO:0007669"/>
    <property type="project" value="UniProtKB-UniRule"/>
</dbReference>
<dbReference type="CDD" id="cd24050">
    <property type="entry name" value="ASKHA_NBD_ANMK"/>
    <property type="match status" value="1"/>
</dbReference>
<protein>
    <recommendedName>
        <fullName evidence="1">Anhydro-N-acetylmuramic acid kinase</fullName>
        <ecNumber evidence="1">2.7.1.170</ecNumber>
    </recommendedName>
    <alternativeName>
        <fullName evidence="1">AnhMurNAc kinase</fullName>
    </alternativeName>
</protein>
<comment type="catalytic activity">
    <reaction evidence="1">
        <text>1,6-anhydro-N-acetyl-beta-muramate + ATP + H2O = N-acetyl-D-muramate 6-phosphate + ADP + H(+)</text>
        <dbReference type="Rhea" id="RHEA:24952"/>
        <dbReference type="ChEBI" id="CHEBI:15377"/>
        <dbReference type="ChEBI" id="CHEBI:15378"/>
        <dbReference type="ChEBI" id="CHEBI:30616"/>
        <dbReference type="ChEBI" id="CHEBI:58690"/>
        <dbReference type="ChEBI" id="CHEBI:58722"/>
        <dbReference type="ChEBI" id="CHEBI:456216"/>
        <dbReference type="EC" id="2.7.1.170"/>
    </reaction>
</comment>
<dbReference type="RefSeq" id="WP_198570278.1">
    <property type="nucleotide sequence ID" value="NZ_CP066167.1"/>
</dbReference>
<comment type="function">
    <text evidence="1">Catalyzes the specific phosphorylation of 1,6-anhydro-N-acetylmuramic acid (anhMurNAc) with the simultaneous cleavage of the 1,6-anhydro ring, generating MurNAc-6-P. Is required for the utilization of anhMurNAc either imported from the medium or derived from its own cell wall murein, and thus plays a role in cell wall recycling.</text>
</comment>
<keyword evidence="1" id="KW-0119">Carbohydrate metabolism</keyword>
<evidence type="ECO:0000313" key="3">
    <source>
        <dbReference type="Proteomes" id="UP000596063"/>
    </source>
</evidence>
<comment type="pathway">
    <text evidence="1">Amino-sugar metabolism; 1,6-anhydro-N-acetylmuramate degradation.</text>
</comment>
<dbReference type="InterPro" id="IPR005338">
    <property type="entry name" value="Anhydro_N_Ac-Mur_kinase"/>
</dbReference>
<dbReference type="NCBIfam" id="NF007139">
    <property type="entry name" value="PRK09585.1-3"/>
    <property type="match status" value="1"/>
</dbReference>
<dbReference type="UniPathway" id="UPA00343"/>
<dbReference type="InterPro" id="IPR043129">
    <property type="entry name" value="ATPase_NBD"/>
</dbReference>
<dbReference type="GO" id="GO:0009254">
    <property type="term" value="P:peptidoglycan turnover"/>
    <property type="evidence" value="ECO:0007669"/>
    <property type="project" value="UniProtKB-UniRule"/>
</dbReference>
<dbReference type="PANTHER" id="PTHR30605:SF0">
    <property type="entry name" value="ANHYDRO-N-ACETYLMURAMIC ACID KINASE"/>
    <property type="match status" value="1"/>
</dbReference>
<comment type="similarity">
    <text evidence="1">Belongs to the anhydro-N-acetylmuramic acid kinase family.</text>
</comment>